<keyword evidence="4 6" id="KW-1133">Transmembrane helix</keyword>
<sequence>MLTAYHFDNKRLEILPEGAPLEHAEWIDLLRATPEEVEAVRALGVDVPTLADMEEIEVSNRLYHEEDMDYLTVVLPGQDVAGEQVMSPVCFAVAQARLVTVRHHSPRPFETYPTRAGKSSLGCSTPDRIFLGLIEEVIGRLADHLEIAGVGLDKVSRQTYHPGPKGYQQSDLENALSNLGAEGERLGRVRLALLTLGRALNYVDQLLGHRLSSEGLGLVLKGELRDIEALEVHADFLSSRLGLMSDATMGRINLAQNTTVRIVSVVAVLFSPPTLIASIYGMNFVHMPELPLVLGYPLALLGMLGSAVLTYAVFRWKGWL</sequence>
<accession>A0ABV7IZ95</accession>
<dbReference type="SUPFAM" id="SSF143865">
    <property type="entry name" value="CorA soluble domain-like"/>
    <property type="match status" value="1"/>
</dbReference>
<dbReference type="InterPro" id="IPR045861">
    <property type="entry name" value="CorA_cytoplasmic_dom"/>
</dbReference>
<evidence type="ECO:0000256" key="3">
    <source>
        <dbReference type="ARBA" id="ARBA00022692"/>
    </source>
</evidence>
<dbReference type="CDD" id="cd12837">
    <property type="entry name" value="EcCorA-like_u1"/>
    <property type="match status" value="1"/>
</dbReference>
<comment type="similarity">
    <text evidence="2">Belongs to the CorA metal ion transporter (MIT) (TC 1.A.35) family.</text>
</comment>
<reference evidence="8" key="1">
    <citation type="journal article" date="2019" name="Int. J. Syst. Evol. Microbiol.">
        <title>The Global Catalogue of Microorganisms (GCM) 10K type strain sequencing project: providing services to taxonomists for standard genome sequencing and annotation.</title>
        <authorList>
            <consortium name="The Broad Institute Genomics Platform"/>
            <consortium name="The Broad Institute Genome Sequencing Center for Infectious Disease"/>
            <person name="Wu L."/>
            <person name="Ma J."/>
        </authorList>
    </citation>
    <scope>NUCLEOTIDE SEQUENCE [LARGE SCALE GENOMIC DNA]</scope>
    <source>
        <strain evidence="8">KCTC 52039</strain>
    </source>
</reference>
<dbReference type="InterPro" id="IPR050829">
    <property type="entry name" value="CorA_MIT"/>
</dbReference>
<keyword evidence="8" id="KW-1185">Reference proteome</keyword>
<dbReference type="InterPro" id="IPR002523">
    <property type="entry name" value="MgTranspt_CorA/ZnTranspt_ZntB"/>
</dbReference>
<feature type="transmembrane region" description="Helical" evidence="6">
    <location>
        <begin position="294"/>
        <end position="314"/>
    </location>
</feature>
<name>A0ABV7IZ95_9RHOB</name>
<evidence type="ECO:0000256" key="2">
    <source>
        <dbReference type="ARBA" id="ARBA00009765"/>
    </source>
</evidence>
<dbReference type="PANTHER" id="PTHR47685">
    <property type="entry name" value="MAGNESIUM TRANSPORT PROTEIN CORA"/>
    <property type="match status" value="1"/>
</dbReference>
<keyword evidence="5 6" id="KW-0472">Membrane</keyword>
<evidence type="ECO:0000313" key="8">
    <source>
        <dbReference type="Proteomes" id="UP001595547"/>
    </source>
</evidence>
<evidence type="ECO:0000256" key="4">
    <source>
        <dbReference type="ARBA" id="ARBA00022989"/>
    </source>
</evidence>
<dbReference type="SUPFAM" id="SSF144083">
    <property type="entry name" value="Magnesium transport protein CorA, transmembrane region"/>
    <property type="match status" value="1"/>
</dbReference>
<comment type="subcellular location">
    <subcellularLocation>
        <location evidence="1">Membrane</location>
        <topology evidence="1">Multi-pass membrane protein</topology>
    </subcellularLocation>
</comment>
<organism evidence="7 8">
    <name type="scientific">Cypionkella sinensis</name>
    <dbReference type="NCBI Taxonomy" id="1756043"/>
    <lineage>
        <taxon>Bacteria</taxon>
        <taxon>Pseudomonadati</taxon>
        <taxon>Pseudomonadota</taxon>
        <taxon>Alphaproteobacteria</taxon>
        <taxon>Rhodobacterales</taxon>
        <taxon>Paracoccaceae</taxon>
        <taxon>Cypionkella</taxon>
    </lineage>
</organism>
<dbReference type="Gene3D" id="1.20.58.340">
    <property type="entry name" value="Magnesium transport protein CorA, transmembrane region"/>
    <property type="match status" value="1"/>
</dbReference>
<dbReference type="EMBL" id="JBHRTO010000001">
    <property type="protein sequence ID" value="MFC3181862.1"/>
    <property type="molecule type" value="Genomic_DNA"/>
</dbReference>
<evidence type="ECO:0000256" key="6">
    <source>
        <dbReference type="SAM" id="Phobius"/>
    </source>
</evidence>
<dbReference type="InterPro" id="IPR045863">
    <property type="entry name" value="CorA_TM1_TM2"/>
</dbReference>
<dbReference type="RefSeq" id="WP_380073446.1">
    <property type="nucleotide sequence ID" value="NZ_JBHRTO010000001.1"/>
</dbReference>
<evidence type="ECO:0000313" key="7">
    <source>
        <dbReference type="EMBL" id="MFC3181862.1"/>
    </source>
</evidence>
<keyword evidence="3 6" id="KW-0812">Transmembrane</keyword>
<gene>
    <name evidence="7" type="ORF">ACFOGH_12730</name>
</gene>
<proteinExistence type="inferred from homology"/>
<dbReference type="Proteomes" id="UP001595547">
    <property type="component" value="Unassembled WGS sequence"/>
</dbReference>
<feature type="transmembrane region" description="Helical" evidence="6">
    <location>
        <begin position="259"/>
        <end position="282"/>
    </location>
</feature>
<evidence type="ECO:0000256" key="1">
    <source>
        <dbReference type="ARBA" id="ARBA00004141"/>
    </source>
</evidence>
<comment type="caution">
    <text evidence="7">The sequence shown here is derived from an EMBL/GenBank/DDBJ whole genome shotgun (WGS) entry which is preliminary data.</text>
</comment>
<protein>
    <submittedName>
        <fullName evidence="7">Magnesium transporter CorA family protein</fullName>
    </submittedName>
</protein>
<dbReference type="PANTHER" id="PTHR47685:SF1">
    <property type="entry name" value="MAGNESIUM TRANSPORT PROTEIN CORA"/>
    <property type="match status" value="1"/>
</dbReference>
<evidence type="ECO:0000256" key="5">
    <source>
        <dbReference type="ARBA" id="ARBA00023136"/>
    </source>
</evidence>
<dbReference type="Pfam" id="PF01544">
    <property type="entry name" value="CorA"/>
    <property type="match status" value="1"/>
</dbReference>